<organism evidence="3 4">
    <name type="scientific">Phycisphaera mikurensis (strain NBRC 102666 / KCTC 22515 / FYK2301M01)</name>
    <dbReference type="NCBI Taxonomy" id="1142394"/>
    <lineage>
        <taxon>Bacteria</taxon>
        <taxon>Pseudomonadati</taxon>
        <taxon>Planctomycetota</taxon>
        <taxon>Phycisphaerae</taxon>
        <taxon>Phycisphaerales</taxon>
        <taxon>Phycisphaeraceae</taxon>
        <taxon>Phycisphaera</taxon>
    </lineage>
</organism>
<evidence type="ECO:0000259" key="2">
    <source>
        <dbReference type="Pfam" id="PF17396"/>
    </source>
</evidence>
<protein>
    <recommendedName>
        <fullName evidence="5">EBNA-1 nuclear protein</fullName>
    </recommendedName>
</protein>
<dbReference type="EMBL" id="AP012338">
    <property type="protein sequence ID" value="BAM03088.1"/>
    <property type="molecule type" value="Genomic_DNA"/>
</dbReference>
<proteinExistence type="predicted"/>
<evidence type="ECO:0008006" key="5">
    <source>
        <dbReference type="Google" id="ProtNLM"/>
    </source>
</evidence>
<dbReference type="PATRIC" id="fig|1142394.8.peg.961"/>
<dbReference type="eggNOG" id="COG3367">
    <property type="taxonomic scope" value="Bacteria"/>
</dbReference>
<dbReference type="KEGG" id="phm:PSMK_09290"/>
<dbReference type="OrthoDB" id="9778498at2"/>
<evidence type="ECO:0000259" key="1">
    <source>
        <dbReference type="Pfam" id="PF07755"/>
    </source>
</evidence>
<keyword evidence="4" id="KW-1185">Reference proteome</keyword>
<dbReference type="PIRSF" id="PIRSF026760">
    <property type="entry name" value="UCP026760"/>
    <property type="match status" value="1"/>
</dbReference>
<dbReference type="PANTHER" id="PTHR40690">
    <property type="entry name" value="GLL3100 PROTEIN"/>
    <property type="match status" value="1"/>
</dbReference>
<dbReference type="STRING" id="1142394.PSMK_09290"/>
<dbReference type="SUPFAM" id="SSF52540">
    <property type="entry name" value="P-loop containing nucleoside triphosphate hydrolases"/>
    <property type="match status" value="1"/>
</dbReference>
<dbReference type="RefSeq" id="WP_014436308.1">
    <property type="nucleotide sequence ID" value="NC_017080.1"/>
</dbReference>
<evidence type="ECO:0000313" key="3">
    <source>
        <dbReference type="EMBL" id="BAM03088.1"/>
    </source>
</evidence>
<dbReference type="InterPro" id="IPR035086">
    <property type="entry name" value="DgcN-like_C"/>
</dbReference>
<dbReference type="Pfam" id="PF17396">
    <property type="entry name" value="DUF1611_N"/>
    <property type="match status" value="1"/>
</dbReference>
<dbReference type="Proteomes" id="UP000007881">
    <property type="component" value="Chromosome"/>
</dbReference>
<dbReference type="Pfam" id="PF07755">
    <property type="entry name" value="DUF1611"/>
    <property type="match status" value="1"/>
</dbReference>
<dbReference type="InterPro" id="IPR011669">
    <property type="entry name" value="DgcN-like"/>
</dbReference>
<dbReference type="InterPro" id="IPR027417">
    <property type="entry name" value="P-loop_NTPase"/>
</dbReference>
<dbReference type="AlphaFoldDB" id="I0ICV0"/>
<dbReference type="Gene3D" id="3.40.50.720">
    <property type="entry name" value="NAD(P)-binding Rossmann-like Domain"/>
    <property type="match status" value="1"/>
</dbReference>
<feature type="domain" description="D-glutamate N-acetyltransferase-like C-terminal" evidence="1">
    <location>
        <begin position="129"/>
        <end position="325"/>
    </location>
</feature>
<dbReference type="PANTHER" id="PTHR40690:SF1">
    <property type="entry name" value="DUF1611 DOMAIN-CONTAINING PROTEIN"/>
    <property type="match status" value="1"/>
</dbReference>
<evidence type="ECO:0000313" key="4">
    <source>
        <dbReference type="Proteomes" id="UP000007881"/>
    </source>
</evidence>
<feature type="domain" description="D-glutamate N-acetyltransferase-like N-terminal" evidence="2">
    <location>
        <begin position="40"/>
        <end position="122"/>
    </location>
</feature>
<name>I0ICV0_PHYMF</name>
<dbReference type="Gene3D" id="3.40.50.300">
    <property type="entry name" value="P-loop containing nucleotide triphosphate hydrolases"/>
    <property type="match status" value="1"/>
</dbReference>
<reference evidence="3 4" key="1">
    <citation type="submission" date="2012-02" db="EMBL/GenBank/DDBJ databases">
        <title>Complete genome sequence of Phycisphaera mikurensis NBRC 102666.</title>
        <authorList>
            <person name="Ankai A."/>
            <person name="Hosoyama A."/>
            <person name="Terui Y."/>
            <person name="Sekine M."/>
            <person name="Fukai R."/>
            <person name="Kato Y."/>
            <person name="Nakamura S."/>
            <person name="Yamada-Narita S."/>
            <person name="Kawakoshi A."/>
            <person name="Fukunaga Y."/>
            <person name="Yamazaki S."/>
            <person name="Fujita N."/>
        </authorList>
    </citation>
    <scope>NUCLEOTIDE SEQUENCE [LARGE SCALE GENOMIC DNA]</scope>
    <source>
        <strain evidence="4">NBRC 102666 / KCTC 22515 / FYK2301M01</strain>
    </source>
</reference>
<gene>
    <name evidence="3" type="ordered locus">PSMK_09290</name>
</gene>
<dbReference type="InterPro" id="IPR035402">
    <property type="entry name" value="DgcN-like_N"/>
</dbReference>
<sequence>MRRPYLLFLGAATDPSDAKTAFGLRDWCRDDVAGQHRLPGCAVDLGLPELDPAAAAEAGVGSMLIGVAPVGGRVEEAWIAPLVSALRCGLDLVSGLHQRLEEVPEIAEAAKETGRDLHNVRHATRSFPVGTGRKRPGKRLLTVGTDCALGKKYTALAIAAELKRRGVDADFRATGQTGLMIAGRGVAIDAVVADFIAGAAEWLSPAADPDHWDVIEGQGSLHSPAYAGVSLGLLHGSQPDALVVCHDPGREHMVDLPHVPMPGVNEAAELAVMLAKRTNPAARVVGVSVNTSGLAEGRRGPVLAALRQETKLPVVDPMVEGVAELCDALSVPHHAAAGAA</sequence>
<dbReference type="HOGENOM" id="CLU_059741_1_0_0"/>
<accession>I0ICV0</accession>